<dbReference type="RefSeq" id="WP_306065431.1">
    <property type="nucleotide sequence ID" value="NZ_JAROCA020000001.1"/>
</dbReference>
<feature type="domain" description="Malonyl-CoA:ACP transacylase (MAT)" evidence="5">
    <location>
        <begin position="7"/>
        <end position="298"/>
    </location>
</feature>
<organism evidence="6 7">
    <name type="scientific">Tigheibacillus jepli</name>
    <dbReference type="NCBI Taxonomy" id="3035914"/>
    <lineage>
        <taxon>Bacteria</taxon>
        <taxon>Bacillati</taxon>
        <taxon>Bacillota</taxon>
        <taxon>Bacilli</taxon>
        <taxon>Bacillales</taxon>
        <taxon>Bacillaceae</taxon>
        <taxon>Tigheibacillus</taxon>
    </lineage>
</organism>
<dbReference type="Proteomes" id="UP001228376">
    <property type="component" value="Unassembled WGS sequence"/>
</dbReference>
<dbReference type="PIRSF" id="PIRSF000446">
    <property type="entry name" value="Mct"/>
    <property type="match status" value="1"/>
</dbReference>
<accession>A0ABU5CHW8</accession>
<dbReference type="PANTHER" id="PTHR42681:SF1">
    <property type="entry name" value="MALONYL-COA-ACYL CARRIER PROTEIN TRANSACYLASE, MITOCHONDRIAL"/>
    <property type="match status" value="1"/>
</dbReference>
<dbReference type="EC" id="2.3.1.39" evidence="4"/>
<proteinExistence type="inferred from homology"/>
<evidence type="ECO:0000313" key="7">
    <source>
        <dbReference type="Proteomes" id="UP001228376"/>
    </source>
</evidence>
<gene>
    <name evidence="6" type="primary">fabD</name>
    <name evidence="6" type="ORF">P5G51_011410</name>
</gene>
<evidence type="ECO:0000259" key="5">
    <source>
        <dbReference type="SMART" id="SM00827"/>
    </source>
</evidence>
<reference evidence="6 7" key="1">
    <citation type="submission" date="2023-10" db="EMBL/GenBank/DDBJ databases">
        <title>179-bfca-hs.</title>
        <authorList>
            <person name="Miliotis G."/>
            <person name="Sengupta P."/>
            <person name="Hameed A."/>
            <person name="Chuvochina M."/>
            <person name="Mcdonagh F."/>
            <person name="Simpson A.C."/>
            <person name="Singh N.K."/>
            <person name="Rekha P.D."/>
            <person name="Raman K."/>
            <person name="Hugenholtz P."/>
            <person name="Venkateswaran K."/>
        </authorList>
    </citation>
    <scope>NUCLEOTIDE SEQUENCE [LARGE SCALE GENOMIC DNA]</scope>
    <source>
        <strain evidence="6 7">179-BFC-A-HS</strain>
    </source>
</reference>
<dbReference type="NCBIfam" id="TIGR00128">
    <property type="entry name" value="fabD"/>
    <property type="match status" value="1"/>
</dbReference>
<dbReference type="PANTHER" id="PTHR42681">
    <property type="entry name" value="MALONYL-COA-ACYL CARRIER PROTEIN TRANSACYLASE, MITOCHONDRIAL"/>
    <property type="match status" value="1"/>
</dbReference>
<keyword evidence="2 4" id="KW-0012">Acyltransferase</keyword>
<dbReference type="InterPro" id="IPR001227">
    <property type="entry name" value="Ac_transferase_dom_sf"/>
</dbReference>
<dbReference type="EMBL" id="JAROCA020000001">
    <property type="protein sequence ID" value="MDY0405915.1"/>
    <property type="molecule type" value="Genomic_DNA"/>
</dbReference>
<comment type="catalytic activity">
    <reaction evidence="3 4">
        <text>holo-[ACP] + malonyl-CoA = malonyl-[ACP] + CoA</text>
        <dbReference type="Rhea" id="RHEA:41792"/>
        <dbReference type="Rhea" id="RHEA-COMP:9623"/>
        <dbReference type="Rhea" id="RHEA-COMP:9685"/>
        <dbReference type="ChEBI" id="CHEBI:57287"/>
        <dbReference type="ChEBI" id="CHEBI:57384"/>
        <dbReference type="ChEBI" id="CHEBI:64479"/>
        <dbReference type="ChEBI" id="CHEBI:78449"/>
        <dbReference type="EC" id="2.3.1.39"/>
    </reaction>
</comment>
<evidence type="ECO:0000256" key="4">
    <source>
        <dbReference type="PIRNR" id="PIRNR000446"/>
    </source>
</evidence>
<dbReference type="InterPro" id="IPR004410">
    <property type="entry name" value="Malonyl_CoA-ACP_transAc_FabD"/>
</dbReference>
<evidence type="ECO:0000313" key="6">
    <source>
        <dbReference type="EMBL" id="MDY0405915.1"/>
    </source>
</evidence>
<keyword evidence="1 4" id="KW-0808">Transferase</keyword>
<dbReference type="SUPFAM" id="SSF52151">
    <property type="entry name" value="FabD/lysophospholipase-like"/>
    <property type="match status" value="1"/>
</dbReference>
<dbReference type="SMART" id="SM00827">
    <property type="entry name" value="PKS_AT"/>
    <property type="match status" value="1"/>
</dbReference>
<name>A0ABU5CHW8_9BACI</name>
<dbReference type="Gene3D" id="3.30.70.250">
    <property type="entry name" value="Malonyl-CoA ACP transacylase, ACP-binding"/>
    <property type="match status" value="1"/>
</dbReference>
<dbReference type="InterPro" id="IPR024925">
    <property type="entry name" value="Malonyl_CoA-ACP_transAc"/>
</dbReference>
<evidence type="ECO:0000256" key="3">
    <source>
        <dbReference type="ARBA" id="ARBA00048462"/>
    </source>
</evidence>
<comment type="similarity">
    <text evidence="4">Belongs to the fabD family.</text>
</comment>
<dbReference type="SUPFAM" id="SSF55048">
    <property type="entry name" value="Probable ACP-binding domain of malonyl-CoA ACP transacylase"/>
    <property type="match status" value="1"/>
</dbReference>
<dbReference type="Gene3D" id="3.40.366.10">
    <property type="entry name" value="Malonyl-Coenzyme A Acyl Carrier Protein, domain 2"/>
    <property type="match status" value="1"/>
</dbReference>
<dbReference type="InterPro" id="IPR014043">
    <property type="entry name" value="Acyl_transferase_dom"/>
</dbReference>
<sequence>MKRLAFMFPGQGSQVVGMGKEIHDHYPSVQEMFDQANEALGKDIRNLMFNGPKETLTETENTQPALLLSSVAVYSILKEEGIAPDMVVGHSLGEYSALVAAGALKLDNALPLVATRGRLMEQAFPKGQGTMAAVLGLEQTAIEAVLSEIQDEIVDVANLNCPGQIVISGSQAGVEQASLMLKEKGAKRVLPLNVSGPFHSRLMKAANDEFADYLHRVDIHQANIPVYANVTAQPVRDAANIKELLLKQLYSPVRFEESVRNMIEQGADTFVEVGTGKVLCGLLRKINRNVTTFAVQDLESLEKFQAWYKEENK</sequence>
<comment type="caution">
    <text evidence="6">The sequence shown here is derived from an EMBL/GenBank/DDBJ whole genome shotgun (WGS) entry which is preliminary data.</text>
</comment>
<dbReference type="InterPro" id="IPR016036">
    <property type="entry name" value="Malonyl_transacylase_ACP-bd"/>
</dbReference>
<keyword evidence="7" id="KW-1185">Reference proteome</keyword>
<evidence type="ECO:0000256" key="2">
    <source>
        <dbReference type="ARBA" id="ARBA00023315"/>
    </source>
</evidence>
<dbReference type="InterPro" id="IPR016035">
    <property type="entry name" value="Acyl_Trfase/lysoPLipase"/>
</dbReference>
<dbReference type="GO" id="GO:0004314">
    <property type="term" value="F:[acyl-carrier-protein] S-malonyltransferase activity"/>
    <property type="evidence" value="ECO:0007669"/>
    <property type="project" value="UniProtKB-EC"/>
</dbReference>
<protein>
    <recommendedName>
        <fullName evidence="4">Malonyl CoA-acyl carrier protein transacylase</fullName>
        <ecNumber evidence="4">2.3.1.39</ecNumber>
    </recommendedName>
</protein>
<evidence type="ECO:0000256" key="1">
    <source>
        <dbReference type="ARBA" id="ARBA00022679"/>
    </source>
</evidence>
<dbReference type="Pfam" id="PF00698">
    <property type="entry name" value="Acyl_transf_1"/>
    <property type="match status" value="1"/>
</dbReference>
<dbReference type="InterPro" id="IPR050858">
    <property type="entry name" value="Mal-CoA-ACP_Trans/PKS_FabD"/>
</dbReference>